<dbReference type="HOGENOM" id="CLU_1524124_0_0_6"/>
<evidence type="ECO:0000313" key="1">
    <source>
        <dbReference type="EMBL" id="ABL99555.1"/>
    </source>
</evidence>
<proteinExistence type="predicted"/>
<gene>
    <name evidence="1" type="ordered locus">Sama_1348</name>
</gene>
<dbReference type="eggNOG" id="ENOG5033K4X">
    <property type="taxonomic scope" value="Bacteria"/>
</dbReference>
<dbReference type="OrthoDB" id="7202990at2"/>
<accession>A1S599</accession>
<dbReference type="KEGG" id="saz:Sama_1348"/>
<organism evidence="1 2">
    <name type="scientific">Shewanella amazonensis (strain ATCC BAA-1098 / SB2B)</name>
    <dbReference type="NCBI Taxonomy" id="326297"/>
    <lineage>
        <taxon>Bacteria</taxon>
        <taxon>Pseudomonadati</taxon>
        <taxon>Pseudomonadota</taxon>
        <taxon>Gammaproteobacteria</taxon>
        <taxon>Alteromonadales</taxon>
        <taxon>Shewanellaceae</taxon>
        <taxon>Shewanella</taxon>
    </lineage>
</organism>
<keyword evidence="2" id="KW-1185">Reference proteome</keyword>
<dbReference type="STRING" id="326297.Sama_1348"/>
<protein>
    <submittedName>
        <fullName evidence="1">Uncharacterized protein</fullName>
    </submittedName>
</protein>
<sequence>MSRTIIFALLIFSALEVKAECNSLLINGITNDLKLTYEQFDQTPGKGWRVLENKKCYSEAAILIDKYILENNANQTSLKSHLLQMYAFSGESSKALEIVSAVLLPDEQQRNSPFLWNDYVLATAGFLEKDLSKLKFHRDNVAKYGKGFKPNEMNLATLDRLIENFDQTYQIAYIGG</sequence>
<name>A1S599_SHEAM</name>
<dbReference type="RefSeq" id="WP_011759463.1">
    <property type="nucleotide sequence ID" value="NC_008700.1"/>
</dbReference>
<dbReference type="Proteomes" id="UP000009175">
    <property type="component" value="Chromosome"/>
</dbReference>
<dbReference type="EMBL" id="CP000507">
    <property type="protein sequence ID" value="ABL99555.1"/>
    <property type="molecule type" value="Genomic_DNA"/>
</dbReference>
<dbReference type="AlphaFoldDB" id="A1S599"/>
<evidence type="ECO:0000313" key="2">
    <source>
        <dbReference type="Proteomes" id="UP000009175"/>
    </source>
</evidence>
<reference evidence="1 2" key="1">
    <citation type="submission" date="2006-12" db="EMBL/GenBank/DDBJ databases">
        <title>Complete sequence of Shewanella amazonensis SB2B.</title>
        <authorList>
            <consortium name="US DOE Joint Genome Institute"/>
            <person name="Copeland A."/>
            <person name="Lucas S."/>
            <person name="Lapidus A."/>
            <person name="Barry K."/>
            <person name="Detter J.C."/>
            <person name="Glavina del Rio T."/>
            <person name="Hammon N."/>
            <person name="Israni S."/>
            <person name="Dalin E."/>
            <person name="Tice H."/>
            <person name="Pitluck S."/>
            <person name="Munk A.C."/>
            <person name="Brettin T."/>
            <person name="Bruce D."/>
            <person name="Han C."/>
            <person name="Tapia R."/>
            <person name="Gilna P."/>
            <person name="Schmutz J."/>
            <person name="Larimer F."/>
            <person name="Land M."/>
            <person name="Hauser L."/>
            <person name="Kyrpides N."/>
            <person name="Mikhailova N."/>
            <person name="Fredrickson J."/>
            <person name="Richardson P."/>
        </authorList>
    </citation>
    <scope>NUCLEOTIDE SEQUENCE [LARGE SCALE GENOMIC DNA]</scope>
    <source>
        <strain evidence="2">ATCC BAA-1098 / SB2B</strain>
    </source>
</reference>